<protein>
    <submittedName>
        <fullName evidence="1">Uncharacterized protein</fullName>
    </submittedName>
</protein>
<reference evidence="1 2" key="1">
    <citation type="submission" date="2019-02" db="EMBL/GenBank/DDBJ databases">
        <title>Genome sequencing of the rare red list fungi Phellinidium pouzarii.</title>
        <authorList>
            <person name="Buettner E."/>
            <person name="Kellner H."/>
        </authorList>
    </citation>
    <scope>NUCLEOTIDE SEQUENCE [LARGE SCALE GENOMIC DNA]</scope>
    <source>
        <strain evidence="1 2">DSM 108285</strain>
    </source>
</reference>
<proteinExistence type="predicted"/>
<evidence type="ECO:0000313" key="2">
    <source>
        <dbReference type="Proteomes" id="UP000308199"/>
    </source>
</evidence>
<dbReference type="Proteomes" id="UP000308199">
    <property type="component" value="Unassembled WGS sequence"/>
</dbReference>
<name>A0A4S4KYV3_9AGAM</name>
<comment type="caution">
    <text evidence="1">The sequence shown here is derived from an EMBL/GenBank/DDBJ whole genome shotgun (WGS) entry which is preliminary data.</text>
</comment>
<dbReference type="AlphaFoldDB" id="A0A4S4KYV3"/>
<accession>A0A4S4KYV3</accession>
<sequence>MHLHVQAHALALTGRWYDLRYDAQFSRSPQGTHVERMVDSERERMDRAREYQHGSARECERMEAHRIASAMSTSGSVRGGA</sequence>
<gene>
    <name evidence="1" type="ORF">EW145_g5764</name>
</gene>
<keyword evidence="2" id="KW-1185">Reference proteome</keyword>
<evidence type="ECO:0000313" key="1">
    <source>
        <dbReference type="EMBL" id="THH04106.1"/>
    </source>
</evidence>
<organism evidence="1 2">
    <name type="scientific">Phellinidium pouzarii</name>
    <dbReference type="NCBI Taxonomy" id="167371"/>
    <lineage>
        <taxon>Eukaryota</taxon>
        <taxon>Fungi</taxon>
        <taxon>Dikarya</taxon>
        <taxon>Basidiomycota</taxon>
        <taxon>Agaricomycotina</taxon>
        <taxon>Agaricomycetes</taxon>
        <taxon>Hymenochaetales</taxon>
        <taxon>Hymenochaetaceae</taxon>
        <taxon>Phellinidium</taxon>
    </lineage>
</organism>
<dbReference type="EMBL" id="SGPK01000375">
    <property type="protein sequence ID" value="THH04106.1"/>
    <property type="molecule type" value="Genomic_DNA"/>
</dbReference>